<evidence type="ECO:0000313" key="2">
    <source>
        <dbReference type="Proteomes" id="UP000027135"/>
    </source>
</evidence>
<accession>A0A067R1E8</accession>
<organism evidence="1 2">
    <name type="scientific">Zootermopsis nevadensis</name>
    <name type="common">Dampwood termite</name>
    <dbReference type="NCBI Taxonomy" id="136037"/>
    <lineage>
        <taxon>Eukaryota</taxon>
        <taxon>Metazoa</taxon>
        <taxon>Ecdysozoa</taxon>
        <taxon>Arthropoda</taxon>
        <taxon>Hexapoda</taxon>
        <taxon>Insecta</taxon>
        <taxon>Pterygota</taxon>
        <taxon>Neoptera</taxon>
        <taxon>Polyneoptera</taxon>
        <taxon>Dictyoptera</taxon>
        <taxon>Blattodea</taxon>
        <taxon>Blattoidea</taxon>
        <taxon>Termitoidae</taxon>
        <taxon>Termopsidae</taxon>
        <taxon>Zootermopsis</taxon>
    </lineage>
</organism>
<gene>
    <name evidence="1" type="ORF">L798_14041</name>
</gene>
<dbReference type="AlphaFoldDB" id="A0A067R1E8"/>
<protein>
    <submittedName>
        <fullName evidence="1">Uncharacterized protein</fullName>
    </submittedName>
</protein>
<dbReference type="Proteomes" id="UP000027135">
    <property type="component" value="Unassembled WGS sequence"/>
</dbReference>
<dbReference type="EMBL" id="KK853098">
    <property type="protein sequence ID" value="KDR11408.1"/>
    <property type="molecule type" value="Genomic_DNA"/>
</dbReference>
<reference evidence="1 2" key="1">
    <citation type="journal article" date="2014" name="Nat. Commun.">
        <title>Molecular traces of alternative social organization in a termite genome.</title>
        <authorList>
            <person name="Terrapon N."/>
            <person name="Li C."/>
            <person name="Robertson H.M."/>
            <person name="Ji L."/>
            <person name="Meng X."/>
            <person name="Booth W."/>
            <person name="Chen Z."/>
            <person name="Childers C.P."/>
            <person name="Glastad K.M."/>
            <person name="Gokhale K."/>
            <person name="Gowin J."/>
            <person name="Gronenberg W."/>
            <person name="Hermansen R.A."/>
            <person name="Hu H."/>
            <person name="Hunt B.G."/>
            <person name="Huylmans A.K."/>
            <person name="Khalil S.M."/>
            <person name="Mitchell R.D."/>
            <person name="Munoz-Torres M.C."/>
            <person name="Mustard J.A."/>
            <person name="Pan H."/>
            <person name="Reese J.T."/>
            <person name="Scharf M.E."/>
            <person name="Sun F."/>
            <person name="Vogel H."/>
            <person name="Xiao J."/>
            <person name="Yang W."/>
            <person name="Yang Z."/>
            <person name="Yang Z."/>
            <person name="Zhou J."/>
            <person name="Zhu J."/>
            <person name="Brent C.S."/>
            <person name="Elsik C.G."/>
            <person name="Goodisman M.A."/>
            <person name="Liberles D.A."/>
            <person name="Roe R.M."/>
            <person name="Vargo E.L."/>
            <person name="Vilcinskas A."/>
            <person name="Wang J."/>
            <person name="Bornberg-Bauer E."/>
            <person name="Korb J."/>
            <person name="Zhang G."/>
            <person name="Liebig J."/>
        </authorList>
    </citation>
    <scope>NUCLEOTIDE SEQUENCE [LARGE SCALE GENOMIC DNA]</scope>
    <source>
        <tissue evidence="1">Whole organism</tissue>
    </source>
</reference>
<keyword evidence="2" id="KW-1185">Reference proteome</keyword>
<dbReference type="InParanoid" id="A0A067R1E8"/>
<proteinExistence type="predicted"/>
<sequence>MIKALLMAHLCPKEVLGQILADLHIPCLKLASGISNTKTLPHHTTLSPEHSTTGYQFVSSLVCF</sequence>
<name>A0A067R1E8_ZOONE</name>
<evidence type="ECO:0000313" key="1">
    <source>
        <dbReference type="EMBL" id="KDR11408.1"/>
    </source>
</evidence>